<evidence type="ECO:0000256" key="4">
    <source>
        <dbReference type="ARBA" id="ARBA00023242"/>
    </source>
</evidence>
<keyword evidence="4" id="KW-0539">Nucleus</keyword>
<dbReference type="Proteomes" id="UP001652580">
    <property type="component" value="Chromosome 9"/>
</dbReference>
<keyword evidence="3" id="KW-0804">Transcription</keyword>
<dbReference type="InterPro" id="IPR038096">
    <property type="entry name" value="TEA/ATTS_sf"/>
</dbReference>
<evidence type="ECO:0000256" key="6">
    <source>
        <dbReference type="SAM" id="MobiDB-lite"/>
    </source>
</evidence>
<dbReference type="SMART" id="SM00426">
    <property type="entry name" value="TEA"/>
    <property type="match status" value="1"/>
</dbReference>
<feature type="DNA-binding region" description="TEA" evidence="5">
    <location>
        <begin position="135"/>
        <end position="211"/>
    </location>
</feature>
<evidence type="ECO:0000259" key="7">
    <source>
        <dbReference type="PROSITE" id="PS51088"/>
    </source>
</evidence>
<keyword evidence="2" id="KW-0805">Transcription regulation</keyword>
<evidence type="ECO:0000256" key="2">
    <source>
        <dbReference type="ARBA" id="ARBA00023015"/>
    </source>
</evidence>
<dbReference type="InterPro" id="IPR050937">
    <property type="entry name" value="TEC1_TEAD_TF"/>
</dbReference>
<feature type="region of interest" description="Disordered" evidence="6">
    <location>
        <begin position="107"/>
        <end position="131"/>
    </location>
</feature>
<evidence type="ECO:0000256" key="5">
    <source>
        <dbReference type="PROSITE-ProRule" id="PRU00505"/>
    </source>
</evidence>
<dbReference type="GeneID" id="103008912"/>
<name>A0ABM3U4U5_BALAC</name>
<evidence type="ECO:0000256" key="3">
    <source>
        <dbReference type="ARBA" id="ARBA00023163"/>
    </source>
</evidence>
<evidence type="ECO:0000256" key="1">
    <source>
        <dbReference type="ARBA" id="ARBA00004123"/>
    </source>
</evidence>
<feature type="domain" description="TEA" evidence="7">
    <location>
        <begin position="135"/>
        <end position="211"/>
    </location>
</feature>
<dbReference type="PANTHER" id="PTHR11834">
    <property type="entry name" value="TRANSCRIPTIONAL ENHANCER FACTOR TEF RELATED"/>
    <property type="match status" value="1"/>
</dbReference>
<accession>A0ABM3U4U5</accession>
<protein>
    <submittedName>
        <fullName evidence="9">Transcriptional enhancer factor TEF-1 isoform X13</fullName>
    </submittedName>
</protein>
<dbReference type="Gene3D" id="6.10.20.40">
    <property type="entry name" value="TEA/ATTS domain"/>
    <property type="match status" value="1"/>
</dbReference>
<dbReference type="PROSITE" id="PS00554">
    <property type="entry name" value="TEA_1"/>
    <property type="match status" value="1"/>
</dbReference>
<dbReference type="PANTHER" id="PTHR11834:SF4">
    <property type="entry name" value="TRANSCRIPTIONAL ENHANCER FACTOR TEF-1"/>
    <property type="match status" value="1"/>
</dbReference>
<dbReference type="Pfam" id="PF01285">
    <property type="entry name" value="TEA"/>
    <property type="match status" value="1"/>
</dbReference>
<reference evidence="9" key="1">
    <citation type="submission" date="2025-08" db="UniProtKB">
        <authorList>
            <consortium name="RefSeq"/>
        </authorList>
    </citation>
    <scope>IDENTIFICATION</scope>
</reference>
<evidence type="ECO:0000313" key="8">
    <source>
        <dbReference type="Proteomes" id="UP001652580"/>
    </source>
</evidence>
<sequence>MLPPKVMGLHTLYVFILFYEQPPTLFAFISGGRLRLVSLCCFTVCCNQQANYKEDIYLLFEDLAVQLCFLGVMIRRQDGTFGNLVALKKVYFLEKTPGFGLENPTAKIEPSSWSGSESPAENMERMSDSADKPIDNDAEGVWSPDIEQSFQEALAIYPPCGRRKIILSDEGKMYGRNELIARYIKLRTGKTRTRKQVSSHIQVLARKKVREIQAAIKVSSHIQVLARRKSRDFHSKLKVTSMDQTAKDKALQHMAAMSSAQIVSATAIHNKLGLPGIPRPTFPGAPGFWPGMIQTGQPGSSQDVKPFVQQAYPIQPAVTAPIPGFEPASAPAPSVPAWQGRSIGTTKLRLVEFSAFLEQQRDPDSGTRVRALVWEDPTCHGAAGPVSHNC</sequence>
<organism evidence="8 9">
    <name type="scientific">Balaenoptera acutorostrata</name>
    <name type="common">Common minke whale</name>
    <name type="synonym">Balaena rostrata</name>
    <dbReference type="NCBI Taxonomy" id="9767"/>
    <lineage>
        <taxon>Eukaryota</taxon>
        <taxon>Metazoa</taxon>
        <taxon>Chordata</taxon>
        <taxon>Craniata</taxon>
        <taxon>Vertebrata</taxon>
        <taxon>Euteleostomi</taxon>
        <taxon>Mammalia</taxon>
        <taxon>Eutheria</taxon>
        <taxon>Laurasiatheria</taxon>
        <taxon>Artiodactyla</taxon>
        <taxon>Whippomorpha</taxon>
        <taxon>Cetacea</taxon>
        <taxon>Mysticeti</taxon>
        <taxon>Balaenopteridae</taxon>
        <taxon>Balaenoptera</taxon>
    </lineage>
</organism>
<dbReference type="InterPro" id="IPR000818">
    <property type="entry name" value="TEA/ATTS_dom"/>
</dbReference>
<proteinExistence type="predicted"/>
<dbReference type="RefSeq" id="XP_057409361.1">
    <property type="nucleotide sequence ID" value="XM_057553378.1"/>
</dbReference>
<evidence type="ECO:0000313" key="9">
    <source>
        <dbReference type="RefSeq" id="XP_057409361.1"/>
    </source>
</evidence>
<comment type="subcellular location">
    <subcellularLocation>
        <location evidence="1">Nucleus</location>
    </subcellularLocation>
</comment>
<keyword evidence="8" id="KW-1185">Reference proteome</keyword>
<dbReference type="Gene3D" id="2.70.50.80">
    <property type="match status" value="1"/>
</dbReference>
<dbReference type="PROSITE" id="PS51088">
    <property type="entry name" value="TEA_2"/>
    <property type="match status" value="1"/>
</dbReference>
<feature type="compositionally biased region" description="Basic and acidic residues" evidence="6">
    <location>
        <begin position="122"/>
        <end position="131"/>
    </location>
</feature>
<gene>
    <name evidence="9" type="primary">TEAD1</name>
</gene>
<dbReference type="PRINTS" id="PR00065">
    <property type="entry name" value="TEADOMAIN"/>
</dbReference>